<protein>
    <submittedName>
        <fullName evidence="2">Uncharacterized protein</fullName>
    </submittedName>
</protein>
<organism evidence="2 3">
    <name type="scientific">Streptomyces gottesmaniae</name>
    <dbReference type="NCBI Taxonomy" id="3075518"/>
    <lineage>
        <taxon>Bacteria</taxon>
        <taxon>Bacillati</taxon>
        <taxon>Actinomycetota</taxon>
        <taxon>Actinomycetes</taxon>
        <taxon>Kitasatosporales</taxon>
        <taxon>Streptomycetaceae</taxon>
        <taxon>Streptomyces</taxon>
    </lineage>
</organism>
<proteinExistence type="predicted"/>
<evidence type="ECO:0000313" key="3">
    <source>
        <dbReference type="Proteomes" id="UP001180737"/>
    </source>
</evidence>
<sequence length="42" mass="3790">MPGVDGGAEAGRGGVLGRAGAPATGGRCGRCGTVVPPPAEGA</sequence>
<feature type="region of interest" description="Disordered" evidence="1">
    <location>
        <begin position="1"/>
        <end position="42"/>
    </location>
</feature>
<accession>A0ABU2YSN4</accession>
<name>A0ABU2YSN4_9ACTN</name>
<keyword evidence="3" id="KW-1185">Reference proteome</keyword>
<evidence type="ECO:0000256" key="1">
    <source>
        <dbReference type="SAM" id="MobiDB-lite"/>
    </source>
</evidence>
<reference evidence="2" key="1">
    <citation type="submission" date="2024-05" db="EMBL/GenBank/DDBJ databases">
        <title>30 novel species of actinomycetes from the DSMZ collection.</title>
        <authorList>
            <person name="Nouioui I."/>
        </authorList>
    </citation>
    <scope>NUCLEOTIDE SEQUENCE</scope>
    <source>
        <strain evidence="2">DSM 3412</strain>
    </source>
</reference>
<dbReference type="EMBL" id="JAVRFJ010000005">
    <property type="protein sequence ID" value="MDT0567338.1"/>
    <property type="molecule type" value="Genomic_DNA"/>
</dbReference>
<evidence type="ECO:0000313" key="2">
    <source>
        <dbReference type="EMBL" id="MDT0567338.1"/>
    </source>
</evidence>
<comment type="caution">
    <text evidence="2">The sequence shown here is derived from an EMBL/GenBank/DDBJ whole genome shotgun (WGS) entry which is preliminary data.</text>
</comment>
<gene>
    <name evidence="2" type="ORF">RM704_07655</name>
</gene>
<dbReference type="Proteomes" id="UP001180737">
    <property type="component" value="Unassembled WGS sequence"/>
</dbReference>
<dbReference type="RefSeq" id="WP_311590300.1">
    <property type="nucleotide sequence ID" value="NZ_JAVRFJ010000005.1"/>
</dbReference>
<feature type="compositionally biased region" description="Gly residues" evidence="1">
    <location>
        <begin position="1"/>
        <end position="17"/>
    </location>
</feature>